<dbReference type="GO" id="GO:0008033">
    <property type="term" value="P:tRNA processing"/>
    <property type="evidence" value="ECO:0007669"/>
    <property type="project" value="UniProtKB-KW"/>
</dbReference>
<comment type="catalytic activity">
    <reaction evidence="7">
        <text>L-threonylcarbamoyladenylate + adenosine(37) in tRNA = N(6)-L-threonylcarbamoyladenosine(37) in tRNA + AMP + H(+)</text>
        <dbReference type="Rhea" id="RHEA:37059"/>
        <dbReference type="Rhea" id="RHEA-COMP:10162"/>
        <dbReference type="Rhea" id="RHEA-COMP:10163"/>
        <dbReference type="ChEBI" id="CHEBI:15378"/>
        <dbReference type="ChEBI" id="CHEBI:73682"/>
        <dbReference type="ChEBI" id="CHEBI:74411"/>
        <dbReference type="ChEBI" id="CHEBI:74418"/>
        <dbReference type="ChEBI" id="CHEBI:456215"/>
        <dbReference type="EC" id="2.3.1.234"/>
    </reaction>
</comment>
<dbReference type="PANTHER" id="PTHR11735:SF6">
    <property type="entry name" value="TRNA N6-ADENOSINE THREONYLCARBAMOYLTRANSFERASE, MITOCHONDRIAL"/>
    <property type="match status" value="1"/>
</dbReference>
<name>A0A1G7IBH9_9FIRM</name>
<dbReference type="EMBL" id="FNBU01000002">
    <property type="protein sequence ID" value="SDF09918.1"/>
    <property type="molecule type" value="Genomic_DNA"/>
</dbReference>
<dbReference type="AlphaFoldDB" id="A0A1G7IBH9"/>
<evidence type="ECO:0000313" key="10">
    <source>
        <dbReference type="Proteomes" id="UP000243333"/>
    </source>
</evidence>
<keyword evidence="5" id="KW-0408">Iron</keyword>
<dbReference type="Proteomes" id="UP000243333">
    <property type="component" value="Unassembled WGS sequence"/>
</dbReference>
<dbReference type="STRING" id="1123285.SAMN05660235_00439"/>
<gene>
    <name evidence="9" type="ORF">SAMN05660235_00439</name>
</gene>
<evidence type="ECO:0000256" key="3">
    <source>
        <dbReference type="ARBA" id="ARBA00022694"/>
    </source>
</evidence>
<dbReference type="OrthoDB" id="1675500at2"/>
<organism evidence="9 10">
    <name type="scientific">Sporolituus thermophilus DSM 23256</name>
    <dbReference type="NCBI Taxonomy" id="1123285"/>
    <lineage>
        <taxon>Bacteria</taxon>
        <taxon>Bacillati</taxon>
        <taxon>Bacillota</taxon>
        <taxon>Negativicutes</taxon>
        <taxon>Selenomonadales</taxon>
        <taxon>Sporomusaceae</taxon>
        <taxon>Sporolituus</taxon>
    </lineage>
</organism>
<dbReference type="InterPro" id="IPR000905">
    <property type="entry name" value="Gcp-like_dom"/>
</dbReference>
<evidence type="ECO:0000256" key="2">
    <source>
        <dbReference type="ARBA" id="ARBA00022679"/>
    </source>
</evidence>
<evidence type="ECO:0000256" key="5">
    <source>
        <dbReference type="ARBA" id="ARBA00023004"/>
    </source>
</evidence>
<dbReference type="EC" id="2.3.1.234" evidence="1"/>
<keyword evidence="10" id="KW-1185">Reference proteome</keyword>
<keyword evidence="6" id="KW-0012">Acyltransferase</keyword>
<reference evidence="10" key="1">
    <citation type="submission" date="2016-10" db="EMBL/GenBank/DDBJ databases">
        <authorList>
            <person name="Varghese N."/>
            <person name="Submissions S."/>
        </authorList>
    </citation>
    <scope>NUCLEOTIDE SEQUENCE [LARGE SCALE GENOMIC DNA]</scope>
    <source>
        <strain evidence="10">DSM 23256</strain>
    </source>
</reference>
<dbReference type="PRINTS" id="PR00789">
    <property type="entry name" value="OSIALOPTASE"/>
</dbReference>
<evidence type="ECO:0000256" key="6">
    <source>
        <dbReference type="ARBA" id="ARBA00023315"/>
    </source>
</evidence>
<proteinExistence type="predicted"/>
<keyword evidence="3" id="KW-0819">tRNA processing</keyword>
<dbReference type="RefSeq" id="WP_093687660.1">
    <property type="nucleotide sequence ID" value="NZ_FNBU01000002.1"/>
</dbReference>
<dbReference type="GO" id="GO:0061711">
    <property type="term" value="F:tRNA N(6)-L-threonylcarbamoyladenine synthase activity"/>
    <property type="evidence" value="ECO:0007669"/>
    <property type="project" value="UniProtKB-EC"/>
</dbReference>
<evidence type="ECO:0000256" key="1">
    <source>
        <dbReference type="ARBA" id="ARBA00012156"/>
    </source>
</evidence>
<dbReference type="PANTHER" id="PTHR11735">
    <property type="entry name" value="TRNA N6-ADENOSINE THREONYLCARBAMOYLTRANSFERASE"/>
    <property type="match status" value="1"/>
</dbReference>
<dbReference type="GO" id="GO:0046872">
    <property type="term" value="F:metal ion binding"/>
    <property type="evidence" value="ECO:0007669"/>
    <property type="project" value="UniProtKB-KW"/>
</dbReference>
<evidence type="ECO:0000256" key="7">
    <source>
        <dbReference type="ARBA" id="ARBA00048117"/>
    </source>
</evidence>
<dbReference type="SUPFAM" id="SSF53067">
    <property type="entry name" value="Actin-like ATPase domain"/>
    <property type="match status" value="1"/>
</dbReference>
<feature type="domain" description="Gcp-like" evidence="8">
    <location>
        <begin position="50"/>
        <end position="306"/>
    </location>
</feature>
<accession>A0A1G7IBH9</accession>
<dbReference type="InterPro" id="IPR043129">
    <property type="entry name" value="ATPase_NBD"/>
</dbReference>
<evidence type="ECO:0000256" key="4">
    <source>
        <dbReference type="ARBA" id="ARBA00022723"/>
    </source>
</evidence>
<keyword evidence="4" id="KW-0479">Metal-binding</keyword>
<dbReference type="Gene3D" id="3.30.420.40">
    <property type="match status" value="2"/>
</dbReference>
<dbReference type="InterPro" id="IPR017861">
    <property type="entry name" value="KAE1/TsaD"/>
</dbReference>
<evidence type="ECO:0000313" key="9">
    <source>
        <dbReference type="EMBL" id="SDF09918.1"/>
    </source>
</evidence>
<protein>
    <recommendedName>
        <fullName evidence="1">N(6)-L-threonylcarbamoyladenine synthase</fullName>
        <ecNumber evidence="1">2.3.1.234</ecNumber>
    </recommendedName>
</protein>
<evidence type="ECO:0000259" key="8">
    <source>
        <dbReference type="Pfam" id="PF00814"/>
    </source>
</evidence>
<keyword evidence="2" id="KW-0808">Transferase</keyword>
<dbReference type="Pfam" id="PF00814">
    <property type="entry name" value="TsaD"/>
    <property type="match status" value="1"/>
</dbReference>
<sequence length="319" mass="34200">MRYYLGIDTSCYTTSVALLDDCGSLAADERRLLTVKAGKRGLAQSEMVFQHTRNLPELLEEVLGKADRAVQLAAIGVSASPRPLPESYMPAFLVGLGFARALAALNRVPLRRLSHQENHVFAGLWSAGGPKEGEFLAIHVSGGTTELVRVKRSAQGCEIELMGGSADLHAGQFIDRVGVALGLPFPAGPHLEKLAQAGRDRASRIPVAVRALQVSFAGPESQAQRLIAKGEEPAAVAAGVEQCVADSLARLIGRASEETGLRDVLLVGGVTANSFIRHYLDERLREQQRLKLYYPSPRFSPDNAVGAAFFALSHDTPAI</sequence>